<organism evidence="14 15">
    <name type="scientific">Kordiimonas sediminis</name>
    <dbReference type="NCBI Taxonomy" id="1735581"/>
    <lineage>
        <taxon>Bacteria</taxon>
        <taxon>Pseudomonadati</taxon>
        <taxon>Pseudomonadota</taxon>
        <taxon>Alphaproteobacteria</taxon>
        <taxon>Kordiimonadales</taxon>
        <taxon>Kordiimonadaceae</taxon>
        <taxon>Kordiimonas</taxon>
    </lineage>
</organism>
<keyword evidence="15" id="KW-1185">Reference proteome</keyword>
<dbReference type="Pfam" id="PF00593">
    <property type="entry name" value="TonB_dep_Rec_b-barrel"/>
    <property type="match status" value="1"/>
</dbReference>
<dbReference type="PANTHER" id="PTHR47234:SF2">
    <property type="entry name" value="TONB-DEPENDENT RECEPTOR"/>
    <property type="match status" value="1"/>
</dbReference>
<reference evidence="14" key="1">
    <citation type="journal article" date="2014" name="Int. J. Syst. Evol. Microbiol.">
        <title>Complete genome sequence of Corynebacterium casei LMG S-19264T (=DSM 44701T), isolated from a smear-ripened cheese.</title>
        <authorList>
            <consortium name="US DOE Joint Genome Institute (JGI-PGF)"/>
            <person name="Walter F."/>
            <person name="Albersmeier A."/>
            <person name="Kalinowski J."/>
            <person name="Ruckert C."/>
        </authorList>
    </citation>
    <scope>NUCLEOTIDE SEQUENCE</scope>
    <source>
        <strain evidence="14">KCTC 42590</strain>
    </source>
</reference>
<dbReference type="PANTHER" id="PTHR47234">
    <property type="match status" value="1"/>
</dbReference>
<gene>
    <name evidence="14" type="ORF">GCM10017044_10060</name>
</gene>
<protein>
    <submittedName>
        <fullName evidence="14">TonB-dependent receptor</fullName>
    </submittedName>
</protein>
<feature type="domain" description="TonB-dependent receptor plug" evidence="13">
    <location>
        <begin position="54"/>
        <end position="174"/>
    </location>
</feature>
<keyword evidence="4 8" id="KW-0812">Transmembrane</keyword>
<evidence type="ECO:0000256" key="8">
    <source>
        <dbReference type="PROSITE-ProRule" id="PRU01360"/>
    </source>
</evidence>
<dbReference type="InterPro" id="IPR037066">
    <property type="entry name" value="Plug_dom_sf"/>
</dbReference>
<accession>A0A919E424</accession>
<dbReference type="RefSeq" id="WP_191250444.1">
    <property type="nucleotide sequence ID" value="NZ_BNCI01000001.1"/>
</dbReference>
<evidence type="ECO:0000256" key="6">
    <source>
        <dbReference type="ARBA" id="ARBA00023136"/>
    </source>
</evidence>
<dbReference type="Gene3D" id="2.40.170.20">
    <property type="entry name" value="TonB-dependent receptor, beta-barrel domain"/>
    <property type="match status" value="1"/>
</dbReference>
<evidence type="ECO:0000256" key="5">
    <source>
        <dbReference type="ARBA" id="ARBA00023077"/>
    </source>
</evidence>
<dbReference type="InterPro" id="IPR039426">
    <property type="entry name" value="TonB-dep_rcpt-like"/>
</dbReference>
<feature type="domain" description="TonB-dependent receptor-like beta-barrel" evidence="12">
    <location>
        <begin position="426"/>
        <end position="949"/>
    </location>
</feature>
<dbReference type="Gene3D" id="2.170.130.10">
    <property type="entry name" value="TonB-dependent receptor, plug domain"/>
    <property type="match status" value="1"/>
</dbReference>
<dbReference type="SUPFAM" id="SSF56935">
    <property type="entry name" value="Porins"/>
    <property type="match status" value="1"/>
</dbReference>
<sequence>MRKNTFFKAALLGSIFGLSVAPLHAQDTASSGEEIEEISVVGSQIKGAKVADTLPVSVVSSEDVELTGAFSGDELYRSIPQIGFSTFNDNNTSGGINGVRGDVNSMNLRGLGTGNTLALINGRRMVLHPGFQTELLVPVVSPNTNVLPTMGISRVEVLRDGAAAIYGADAVGGVINTVLQNNFEGLEVQGRIGAVDGTSREEYSLNMKAGFELNDGATHINIFGGYFHRNAVPSSERLASRSSDRRPLLEGTEWEGDTAFDNRSSSSPWGRFEADDSLDSLGDDDFHARPCSTVSDGAAFLDVGNGVCLTEGGGTSDLGRDLYYDHDNHRSLNSKIDRFNVFSMLTHEFDSGTEFYAEAAYYRSKTWREQANGSVLSSQRFYIPESNYYNPFGEDIEVRYWRPNDLGPRIGEVTGETYRVLAGLRGAWGDWDYDTAILYNKATKHDLTRNRYSLTKLQQQLALDTPDAYNPWLGDVRNGGTANSQTALDAVRIDVTRDGMTDLFLTDFKLSNASLFTLPAGEIGMAVGVEARNESFSDDRDDRLDGTITFTDMVTGEFVTTSDVLGSSPTPDTSGSRWVLSAFTEFAVPVISPDMEIPLVHSLDLQLAARYEKFDYSGSTVKPKVAASWVVTPGLMLRGAWSEGFRAPNLVQIFDEGIRRVNTREDYYSCLPDVINGIEDNLEGCSGVGVESVRSGSDKLKNENTTQWNIGAVFQPEFAPGLTVTVDYWKLKQNGLVGIFGDQNQLAYELLQLLRGETSDSVVRGAPDQDAIDRFAGTGLTAVGDIIEVHDPYLNLDNRTVAGIDIAVIQQIETDNWGDFTFKLNAAKLDRFDQNVGEFATTLQADLDTELSKLGIANPIDVGGVGDLVRENGRPKWRYTAGLNWRKDNYGAGLQGRYVGSFYETSATQDDTGEYWTVDSWFTVNANIHYTFQEGPLEDTRVRLGVTNLFNELPPLADESYGFFGSIHSAKGRFLYLDIKKSF</sequence>
<keyword evidence="6 8" id="KW-0472">Membrane</keyword>
<evidence type="ECO:0000313" key="14">
    <source>
        <dbReference type="EMBL" id="GHF17646.1"/>
    </source>
</evidence>
<evidence type="ECO:0000313" key="15">
    <source>
        <dbReference type="Proteomes" id="UP000630923"/>
    </source>
</evidence>
<keyword evidence="3 8" id="KW-1134">Transmembrane beta strand</keyword>
<evidence type="ECO:0000259" key="13">
    <source>
        <dbReference type="Pfam" id="PF07715"/>
    </source>
</evidence>
<dbReference type="Proteomes" id="UP000630923">
    <property type="component" value="Unassembled WGS sequence"/>
</dbReference>
<feature type="signal peptide" evidence="11">
    <location>
        <begin position="1"/>
        <end position="25"/>
    </location>
</feature>
<keyword evidence="11" id="KW-0732">Signal</keyword>
<dbReference type="GO" id="GO:0009279">
    <property type="term" value="C:cell outer membrane"/>
    <property type="evidence" value="ECO:0007669"/>
    <property type="project" value="UniProtKB-SubCell"/>
</dbReference>
<dbReference type="EMBL" id="BNCI01000001">
    <property type="protein sequence ID" value="GHF17646.1"/>
    <property type="molecule type" value="Genomic_DNA"/>
</dbReference>
<evidence type="ECO:0000256" key="7">
    <source>
        <dbReference type="ARBA" id="ARBA00023237"/>
    </source>
</evidence>
<evidence type="ECO:0000256" key="2">
    <source>
        <dbReference type="ARBA" id="ARBA00022448"/>
    </source>
</evidence>
<evidence type="ECO:0000256" key="4">
    <source>
        <dbReference type="ARBA" id="ARBA00022692"/>
    </source>
</evidence>
<evidence type="ECO:0000256" key="9">
    <source>
        <dbReference type="RuleBase" id="RU003357"/>
    </source>
</evidence>
<dbReference type="InterPro" id="IPR036942">
    <property type="entry name" value="Beta-barrel_TonB_sf"/>
</dbReference>
<keyword evidence="14" id="KW-0675">Receptor</keyword>
<comment type="similarity">
    <text evidence="8 9">Belongs to the TonB-dependent receptor family.</text>
</comment>
<dbReference type="InterPro" id="IPR012910">
    <property type="entry name" value="Plug_dom"/>
</dbReference>
<reference evidence="14" key="2">
    <citation type="submission" date="2020-09" db="EMBL/GenBank/DDBJ databases">
        <authorList>
            <person name="Sun Q."/>
            <person name="Kim S."/>
        </authorList>
    </citation>
    <scope>NUCLEOTIDE SEQUENCE</scope>
    <source>
        <strain evidence="14">KCTC 42590</strain>
    </source>
</reference>
<evidence type="ECO:0000259" key="12">
    <source>
        <dbReference type="Pfam" id="PF00593"/>
    </source>
</evidence>
<dbReference type="Pfam" id="PF07715">
    <property type="entry name" value="Plug"/>
    <property type="match status" value="1"/>
</dbReference>
<keyword evidence="7 8" id="KW-0998">Cell outer membrane</keyword>
<proteinExistence type="inferred from homology"/>
<comment type="caution">
    <text evidence="14">The sequence shown here is derived from an EMBL/GenBank/DDBJ whole genome shotgun (WGS) entry which is preliminary data.</text>
</comment>
<feature type="region of interest" description="Disordered" evidence="10">
    <location>
        <begin position="236"/>
        <end position="268"/>
    </location>
</feature>
<dbReference type="PROSITE" id="PS52016">
    <property type="entry name" value="TONB_DEPENDENT_REC_3"/>
    <property type="match status" value="1"/>
</dbReference>
<evidence type="ECO:0000256" key="11">
    <source>
        <dbReference type="SAM" id="SignalP"/>
    </source>
</evidence>
<dbReference type="AlphaFoldDB" id="A0A919E424"/>
<keyword evidence="5 9" id="KW-0798">TonB box</keyword>
<comment type="subcellular location">
    <subcellularLocation>
        <location evidence="1 8">Cell outer membrane</location>
        <topology evidence="1 8">Multi-pass membrane protein</topology>
    </subcellularLocation>
</comment>
<dbReference type="InterPro" id="IPR000531">
    <property type="entry name" value="Beta-barrel_TonB"/>
</dbReference>
<feature type="compositionally biased region" description="Basic and acidic residues" evidence="10">
    <location>
        <begin position="238"/>
        <end position="248"/>
    </location>
</feature>
<keyword evidence="2 8" id="KW-0813">Transport</keyword>
<evidence type="ECO:0000256" key="3">
    <source>
        <dbReference type="ARBA" id="ARBA00022452"/>
    </source>
</evidence>
<name>A0A919E424_9PROT</name>
<feature type="chain" id="PRO_5037365309" evidence="11">
    <location>
        <begin position="26"/>
        <end position="983"/>
    </location>
</feature>
<evidence type="ECO:0000256" key="10">
    <source>
        <dbReference type="SAM" id="MobiDB-lite"/>
    </source>
</evidence>
<evidence type="ECO:0000256" key="1">
    <source>
        <dbReference type="ARBA" id="ARBA00004571"/>
    </source>
</evidence>